<organism evidence="1 2">
    <name type="scientific">Rhododendron molle</name>
    <name type="common">Chinese azalea</name>
    <name type="synonym">Azalea mollis</name>
    <dbReference type="NCBI Taxonomy" id="49168"/>
    <lineage>
        <taxon>Eukaryota</taxon>
        <taxon>Viridiplantae</taxon>
        <taxon>Streptophyta</taxon>
        <taxon>Embryophyta</taxon>
        <taxon>Tracheophyta</taxon>
        <taxon>Spermatophyta</taxon>
        <taxon>Magnoliopsida</taxon>
        <taxon>eudicotyledons</taxon>
        <taxon>Gunneridae</taxon>
        <taxon>Pentapetalae</taxon>
        <taxon>asterids</taxon>
        <taxon>Ericales</taxon>
        <taxon>Ericaceae</taxon>
        <taxon>Ericoideae</taxon>
        <taxon>Rhodoreae</taxon>
        <taxon>Rhododendron</taxon>
    </lineage>
</organism>
<name>A0ACC0NNR2_RHOML</name>
<protein>
    <submittedName>
        <fullName evidence="1">Uncharacterized protein</fullName>
    </submittedName>
</protein>
<reference evidence="1" key="1">
    <citation type="submission" date="2022-02" db="EMBL/GenBank/DDBJ databases">
        <title>Plant Genome Project.</title>
        <authorList>
            <person name="Zhang R.-G."/>
        </authorList>
    </citation>
    <scope>NUCLEOTIDE SEQUENCE</scope>
    <source>
        <strain evidence="1">AT1</strain>
    </source>
</reference>
<sequence>MQPLPATMPLLRVPTTLPTSIKSKPPQKSRNRNQPRNFANFEAPLSSVLEKLTKTGHLRLLTPTPLPQNLLSSHNPNVFSAYHQMPRHHTNSCYRLRHAIQDLVENGTLPTPPTKPNVISNSIPNHNCNPQVNQISLSSSIVHPSSTIFNATDHITLESHLKPFVAVPADLDVNMLAVGWNMEDKTEE</sequence>
<dbReference type="EMBL" id="CM046392">
    <property type="protein sequence ID" value="KAI8555007.1"/>
    <property type="molecule type" value="Genomic_DNA"/>
</dbReference>
<gene>
    <name evidence="1" type="ORF">RHMOL_Rhmol05G0140600</name>
</gene>
<keyword evidence="2" id="KW-1185">Reference proteome</keyword>
<evidence type="ECO:0000313" key="1">
    <source>
        <dbReference type="EMBL" id="KAI8555007.1"/>
    </source>
</evidence>
<evidence type="ECO:0000313" key="2">
    <source>
        <dbReference type="Proteomes" id="UP001062846"/>
    </source>
</evidence>
<accession>A0ACC0NNR2</accession>
<proteinExistence type="predicted"/>
<comment type="caution">
    <text evidence="1">The sequence shown here is derived from an EMBL/GenBank/DDBJ whole genome shotgun (WGS) entry which is preliminary data.</text>
</comment>
<dbReference type="Proteomes" id="UP001062846">
    <property type="component" value="Chromosome 5"/>
</dbReference>